<proteinExistence type="predicted"/>
<evidence type="ECO:0000313" key="3">
    <source>
        <dbReference type="EMBL" id="GEO90277.1"/>
    </source>
</evidence>
<dbReference type="OrthoDB" id="3959640at2"/>
<dbReference type="AlphaFoldDB" id="A0A512HXU9"/>
<feature type="domain" description="Acyclic terpene utilisation N-terminal" evidence="1">
    <location>
        <begin position="4"/>
        <end position="421"/>
    </location>
</feature>
<evidence type="ECO:0000259" key="2">
    <source>
        <dbReference type="Pfam" id="PF23544"/>
    </source>
</evidence>
<gene>
    <name evidence="3" type="ORF">AFL01nite_26040</name>
</gene>
<dbReference type="InterPro" id="IPR010839">
    <property type="entry name" value="AtuA_N"/>
</dbReference>
<protein>
    <submittedName>
        <fullName evidence="3">Exopolyphosphatase</fullName>
    </submittedName>
</protein>
<dbReference type="PANTHER" id="PTHR47585:SF1">
    <property type="entry name" value="DUF1446 DOMAIN-CONTAINING PROTEIN"/>
    <property type="match status" value="1"/>
</dbReference>
<dbReference type="Pfam" id="PF23544">
    <property type="entry name" value="AtuA_ferredoxin"/>
    <property type="match status" value="1"/>
</dbReference>
<dbReference type="Proteomes" id="UP000321769">
    <property type="component" value="Unassembled WGS sequence"/>
</dbReference>
<accession>A0A512HXU9</accession>
<evidence type="ECO:0000259" key="1">
    <source>
        <dbReference type="Pfam" id="PF07287"/>
    </source>
</evidence>
<keyword evidence="4" id="KW-1185">Reference proteome</keyword>
<reference evidence="3 4" key="1">
    <citation type="submission" date="2019-07" db="EMBL/GenBank/DDBJ databases">
        <title>Whole genome shotgun sequence of Aeromicrobium flavum NBRC 107625.</title>
        <authorList>
            <person name="Hosoyama A."/>
            <person name="Uohara A."/>
            <person name="Ohji S."/>
            <person name="Ichikawa N."/>
        </authorList>
    </citation>
    <scope>NUCLEOTIDE SEQUENCE [LARGE SCALE GENOMIC DNA]</scope>
    <source>
        <strain evidence="3 4">NBRC 107625</strain>
    </source>
</reference>
<sequence length="575" mass="60718">MRTLRVGNCSGFYGDRFSAMREMLEGGELDYLTGDYLAELTMLILGRDRMKDTDLGYAKTFLKQVAENLALAKERGVRIVANAGGLNPQGLADAIRKVAAEQGVDVSVAHVEGDDLLARAGELGFGDALTANAYLGAFGIAEALTAGADIVVTGRVTDASVIVGPAIAEFGWGREDFDQLAGAVVAGHVIECGAQATGGNFSGFRDIDMSRPLGFPIAEISENGDLVITKHEGTGGAVTVDTVTAQLVYEIQDQKYLNPDVVVDLTSLALAQDGDDRVRISGVRGTAPPATTKVCLNAFGGFRNHVEFVVTGLDIEEKAAWVTAQIESALAANPPAEITWDLARTDHVDPTSQPAAAAILRCHVKDADMNKVGRTFSGAAVETALASYPGFTMTAPPGRGAPYGIYRAAYVPQAEVPHVVVHADGSRTEIAPPTVTADADNFWNPIHAEPADARGSSSKSGKEAALGRLVHARSGDKGGNANVGVWIPATHPRRADAYAWLAGFLTEDRIRELLPEAADLDIDVHPLPNLFGINVILHGLLGEGVASSTRFDPQAKALGEWLRARIVTIPEELLA</sequence>
<dbReference type="InterPro" id="IPR056362">
    <property type="entry name" value="AtuA-like_ferredoxin_dom"/>
</dbReference>
<organism evidence="3 4">
    <name type="scientific">Aeromicrobium flavum</name>
    <dbReference type="NCBI Taxonomy" id="416568"/>
    <lineage>
        <taxon>Bacteria</taxon>
        <taxon>Bacillati</taxon>
        <taxon>Actinomycetota</taxon>
        <taxon>Actinomycetes</taxon>
        <taxon>Propionibacteriales</taxon>
        <taxon>Nocardioidaceae</taxon>
        <taxon>Aeromicrobium</taxon>
    </lineage>
</organism>
<comment type="caution">
    <text evidence="3">The sequence shown here is derived from an EMBL/GenBank/DDBJ whole genome shotgun (WGS) entry which is preliminary data.</text>
</comment>
<name>A0A512HXU9_9ACTN</name>
<feature type="domain" description="AtuA-like ferredoxin-fold" evidence="2">
    <location>
        <begin position="466"/>
        <end position="564"/>
    </location>
</feature>
<dbReference type="EMBL" id="BJZQ01000016">
    <property type="protein sequence ID" value="GEO90277.1"/>
    <property type="molecule type" value="Genomic_DNA"/>
</dbReference>
<evidence type="ECO:0000313" key="4">
    <source>
        <dbReference type="Proteomes" id="UP000321769"/>
    </source>
</evidence>
<dbReference type="RefSeq" id="WP_146828142.1">
    <property type="nucleotide sequence ID" value="NZ_BAAAYQ010000001.1"/>
</dbReference>
<dbReference type="Pfam" id="PF07287">
    <property type="entry name" value="AtuA"/>
    <property type="match status" value="1"/>
</dbReference>
<dbReference type="PANTHER" id="PTHR47585">
    <property type="match status" value="1"/>
</dbReference>